<evidence type="ECO:0000313" key="3">
    <source>
        <dbReference type="Proteomes" id="UP001596514"/>
    </source>
</evidence>
<keyword evidence="3" id="KW-1185">Reference proteome</keyword>
<keyword evidence="1" id="KW-0472">Membrane</keyword>
<gene>
    <name evidence="2" type="ORF">ACFQVD_34010</name>
</gene>
<protein>
    <submittedName>
        <fullName evidence="2">Uncharacterized protein</fullName>
    </submittedName>
</protein>
<name>A0ABW2TA54_9ACTN</name>
<feature type="transmembrane region" description="Helical" evidence="1">
    <location>
        <begin position="53"/>
        <end position="70"/>
    </location>
</feature>
<comment type="caution">
    <text evidence="2">The sequence shown here is derived from an EMBL/GenBank/DDBJ whole genome shotgun (WGS) entry which is preliminary data.</text>
</comment>
<keyword evidence="1" id="KW-1133">Transmembrane helix</keyword>
<dbReference type="EMBL" id="JBHTEE010000001">
    <property type="protein sequence ID" value="MFC7605137.1"/>
    <property type="molecule type" value="Genomic_DNA"/>
</dbReference>
<accession>A0ABW2TA54</accession>
<organism evidence="2 3">
    <name type="scientific">Streptosporangium amethystogenes subsp. fukuiense</name>
    <dbReference type="NCBI Taxonomy" id="698418"/>
    <lineage>
        <taxon>Bacteria</taxon>
        <taxon>Bacillati</taxon>
        <taxon>Actinomycetota</taxon>
        <taxon>Actinomycetes</taxon>
        <taxon>Streptosporangiales</taxon>
        <taxon>Streptosporangiaceae</taxon>
        <taxon>Streptosporangium</taxon>
    </lineage>
</organism>
<keyword evidence="1" id="KW-0812">Transmembrane</keyword>
<evidence type="ECO:0000313" key="2">
    <source>
        <dbReference type="EMBL" id="MFC7605137.1"/>
    </source>
</evidence>
<sequence length="76" mass="8142">MRKSLQLIGFIMILEGVSGAIDQIAVQPILGAVLNFFNRVVVNNVAFLEGYEIYANLILAVLGIVVIIAAERAPAS</sequence>
<dbReference type="Proteomes" id="UP001596514">
    <property type="component" value="Unassembled WGS sequence"/>
</dbReference>
<dbReference type="RefSeq" id="WP_343963212.1">
    <property type="nucleotide sequence ID" value="NZ_BAAAGK010000016.1"/>
</dbReference>
<reference evidence="3" key="1">
    <citation type="journal article" date="2019" name="Int. J. Syst. Evol. Microbiol.">
        <title>The Global Catalogue of Microorganisms (GCM) 10K type strain sequencing project: providing services to taxonomists for standard genome sequencing and annotation.</title>
        <authorList>
            <consortium name="The Broad Institute Genomics Platform"/>
            <consortium name="The Broad Institute Genome Sequencing Center for Infectious Disease"/>
            <person name="Wu L."/>
            <person name="Ma J."/>
        </authorList>
    </citation>
    <scope>NUCLEOTIDE SEQUENCE [LARGE SCALE GENOMIC DNA]</scope>
    <source>
        <strain evidence="3">JCM 10083</strain>
    </source>
</reference>
<proteinExistence type="predicted"/>
<evidence type="ECO:0000256" key="1">
    <source>
        <dbReference type="SAM" id="Phobius"/>
    </source>
</evidence>